<evidence type="ECO:0008006" key="4">
    <source>
        <dbReference type="Google" id="ProtNLM"/>
    </source>
</evidence>
<feature type="transmembrane region" description="Helical" evidence="1">
    <location>
        <begin position="149"/>
        <end position="172"/>
    </location>
</feature>
<keyword evidence="1" id="KW-0472">Membrane</keyword>
<keyword evidence="3" id="KW-1185">Reference proteome</keyword>
<gene>
    <name evidence="2" type="ordered locus">Mpal_2455</name>
</gene>
<dbReference type="eggNOG" id="arCOG02008">
    <property type="taxonomic scope" value="Archaea"/>
</dbReference>
<dbReference type="HOGENOM" id="CLU_080422_2_0_2"/>
<dbReference type="KEGG" id="mpl:Mpal_2455"/>
<feature type="transmembrane region" description="Helical" evidence="1">
    <location>
        <begin position="187"/>
        <end position="205"/>
    </location>
</feature>
<dbReference type="STRING" id="521011.Mpal_2455"/>
<dbReference type="Proteomes" id="UP000002457">
    <property type="component" value="Chromosome"/>
</dbReference>
<keyword evidence="1" id="KW-0812">Transmembrane</keyword>
<feature type="transmembrane region" description="Helical" evidence="1">
    <location>
        <begin position="96"/>
        <end position="115"/>
    </location>
</feature>
<sequence length="210" mass="21808">MVDLDGSPSLHQYLAIAGSLLLIGGMIAFLGIITAEVLFPGYSTSENQISDLGTSAESLDDTIPPPSALIFDGAMVLVGLMTLGASVCLHRTFEDLVVTIPLSLLGIGLTGVGIFNGSFGTIHALFALLIFIAGGLSAIAAARVERSPLCYISVILGAVSLINLVSFLVLGMSGPLAFLGPGGMERWVVYPVLLWLLVFGGYLFGQSHPA</sequence>
<organism evidence="2 3">
    <name type="scientific">Methanosphaerula palustris (strain ATCC BAA-1556 / DSM 19958 / E1-9c)</name>
    <dbReference type="NCBI Taxonomy" id="521011"/>
    <lineage>
        <taxon>Archaea</taxon>
        <taxon>Methanobacteriati</taxon>
        <taxon>Methanobacteriota</taxon>
        <taxon>Stenosarchaea group</taxon>
        <taxon>Methanomicrobia</taxon>
        <taxon>Methanomicrobiales</taxon>
        <taxon>Methanoregulaceae</taxon>
        <taxon>Methanosphaerula</taxon>
    </lineage>
</organism>
<proteinExistence type="predicted"/>
<evidence type="ECO:0000313" key="2">
    <source>
        <dbReference type="EMBL" id="ACL17732.1"/>
    </source>
</evidence>
<dbReference type="OrthoDB" id="46160at2157"/>
<feature type="transmembrane region" description="Helical" evidence="1">
    <location>
        <begin position="121"/>
        <end position="142"/>
    </location>
</feature>
<dbReference type="GeneID" id="7271787"/>
<dbReference type="RefSeq" id="WP_012619051.1">
    <property type="nucleotide sequence ID" value="NC_011832.1"/>
</dbReference>
<accession>B8GEN1</accession>
<keyword evidence="1" id="KW-1133">Transmembrane helix</keyword>
<reference evidence="2 3" key="1">
    <citation type="journal article" date="2015" name="Genome Announc.">
        <title>Complete Genome Sequence of Methanosphaerula palustris E1-9CT, a Hydrogenotrophic Methanogen Isolated from a Minerotrophic Fen Peatland.</title>
        <authorList>
            <person name="Cadillo-Quiroz H."/>
            <person name="Browne P."/>
            <person name="Kyrpides N."/>
            <person name="Woyke T."/>
            <person name="Goodwin L."/>
            <person name="Detter C."/>
            <person name="Yavitt J.B."/>
            <person name="Zinder S.H."/>
        </authorList>
    </citation>
    <scope>NUCLEOTIDE SEQUENCE [LARGE SCALE GENOMIC DNA]</scope>
    <source>
        <strain evidence="3">ATCC BAA-1556 / DSM 19958 / E1-9c</strain>
    </source>
</reference>
<dbReference type="EMBL" id="CP001338">
    <property type="protein sequence ID" value="ACL17732.1"/>
    <property type="molecule type" value="Genomic_DNA"/>
</dbReference>
<dbReference type="AlphaFoldDB" id="B8GEN1"/>
<dbReference type="InterPro" id="IPR009339">
    <property type="entry name" value="DUF998"/>
</dbReference>
<protein>
    <recommendedName>
        <fullName evidence="4">DUF998 domain-containing protein</fullName>
    </recommendedName>
</protein>
<feature type="transmembrane region" description="Helical" evidence="1">
    <location>
        <begin position="68"/>
        <end position="89"/>
    </location>
</feature>
<name>B8GEN1_METPE</name>
<feature type="transmembrane region" description="Helical" evidence="1">
    <location>
        <begin position="12"/>
        <end position="33"/>
    </location>
</feature>
<evidence type="ECO:0000256" key="1">
    <source>
        <dbReference type="SAM" id="Phobius"/>
    </source>
</evidence>
<evidence type="ECO:0000313" key="3">
    <source>
        <dbReference type="Proteomes" id="UP000002457"/>
    </source>
</evidence>
<dbReference type="Pfam" id="PF06197">
    <property type="entry name" value="DUF998"/>
    <property type="match status" value="1"/>
</dbReference>